<dbReference type="GeneID" id="87966931"/>
<comment type="caution">
    <text evidence="8">The sequence shown here is derived from an EMBL/GenBank/DDBJ whole genome shotgun (WGS) entry which is preliminary data.</text>
</comment>
<dbReference type="Proteomes" id="UP001323617">
    <property type="component" value="Unassembled WGS sequence"/>
</dbReference>
<keyword evidence="5" id="KW-0456">Lyase</keyword>
<evidence type="ECO:0000256" key="1">
    <source>
        <dbReference type="ARBA" id="ARBA00005143"/>
    </source>
</evidence>
<keyword evidence="9" id="KW-1185">Reference proteome</keyword>
<comment type="similarity">
    <text evidence="2">Belongs to the HMG-CoA lyase family.</text>
</comment>
<proteinExistence type="inferred from homology"/>
<dbReference type="InterPro" id="IPR000891">
    <property type="entry name" value="PYR_CT"/>
</dbReference>
<dbReference type="EC" id="4.1.3.4" evidence="3"/>
<dbReference type="PANTHER" id="PTHR42738">
    <property type="entry name" value="HYDROXYMETHYLGLUTARYL-COA LYASE"/>
    <property type="match status" value="1"/>
</dbReference>
<comment type="pathway">
    <text evidence="1">Metabolic intermediate metabolism; (S)-3-hydroxy-3-methylglutaryl-CoA degradation; acetoacetate from (S)-3-hydroxy-3-methylglutaryl-CoA: step 1/1.</text>
</comment>
<evidence type="ECO:0000256" key="4">
    <source>
        <dbReference type="ARBA" id="ARBA00022723"/>
    </source>
</evidence>
<evidence type="ECO:0000313" key="9">
    <source>
        <dbReference type="Proteomes" id="UP001323617"/>
    </source>
</evidence>
<comment type="catalytic activity">
    <reaction evidence="6">
        <text>(3S)-3-hydroxy-3-methylglutaryl-CoA = acetoacetate + acetyl-CoA</text>
        <dbReference type="Rhea" id="RHEA:24404"/>
        <dbReference type="ChEBI" id="CHEBI:13705"/>
        <dbReference type="ChEBI" id="CHEBI:43074"/>
        <dbReference type="ChEBI" id="CHEBI:57288"/>
        <dbReference type="EC" id="4.1.3.4"/>
    </reaction>
</comment>
<accession>A0ABR0IEG7</accession>
<organism evidence="8 9">
    <name type="scientific">Podospora pseudoanserina</name>
    <dbReference type="NCBI Taxonomy" id="2609844"/>
    <lineage>
        <taxon>Eukaryota</taxon>
        <taxon>Fungi</taxon>
        <taxon>Dikarya</taxon>
        <taxon>Ascomycota</taxon>
        <taxon>Pezizomycotina</taxon>
        <taxon>Sordariomycetes</taxon>
        <taxon>Sordariomycetidae</taxon>
        <taxon>Sordariales</taxon>
        <taxon>Podosporaceae</taxon>
        <taxon>Podospora</taxon>
    </lineage>
</organism>
<sequence length="244" mass="27942">MSWLLTVCGEVTWRLHPNSRGTPHGPTLCDVTCNGRWAELQLLLFSRCIHSFEFDGLNPLLLFQLKISKMSRLATLPRRLALLRPLRRTTCTARSYSTASEQRLDNRVKIVEVGPRDGLQNEKNIVPLATKIELIERLAKTGLQTIEAGSFVAPKWVPQMANSSEILSHILTTPPPSPTPNLLLPRPQHERPLQRLLHPRRKPLLFLHRIQPFTIKTLPRNGRLCLGNRNLFPKKPQRLHRRLS</sequence>
<dbReference type="Gene3D" id="3.20.20.70">
    <property type="entry name" value="Aldolase class I"/>
    <property type="match status" value="1"/>
</dbReference>
<evidence type="ECO:0000259" key="7">
    <source>
        <dbReference type="Pfam" id="PF00682"/>
    </source>
</evidence>
<dbReference type="SUPFAM" id="SSF51569">
    <property type="entry name" value="Aldolase"/>
    <property type="match status" value="1"/>
</dbReference>
<dbReference type="PANTHER" id="PTHR42738:SF7">
    <property type="entry name" value="HYDROXYMETHYLGLUTARYL-COA LYASE"/>
    <property type="match status" value="1"/>
</dbReference>
<reference evidence="8 9" key="1">
    <citation type="journal article" date="2023" name="bioRxiv">
        <title>High-quality genome assemblies of four members of thePodospora anserinaspecies complex.</title>
        <authorList>
            <person name="Ament-Velasquez S.L."/>
            <person name="Vogan A.A."/>
            <person name="Wallerman O."/>
            <person name="Hartmann F."/>
            <person name="Gautier V."/>
            <person name="Silar P."/>
            <person name="Giraud T."/>
            <person name="Johannesson H."/>
        </authorList>
    </citation>
    <scope>NUCLEOTIDE SEQUENCE [LARGE SCALE GENOMIC DNA]</scope>
    <source>
        <strain evidence="8 9">CBS 124.78</strain>
    </source>
</reference>
<dbReference type="Pfam" id="PF00682">
    <property type="entry name" value="HMGL-like"/>
    <property type="match status" value="1"/>
</dbReference>
<dbReference type="InterPro" id="IPR013785">
    <property type="entry name" value="Aldolase_TIM"/>
</dbReference>
<keyword evidence="4" id="KW-0479">Metal-binding</keyword>
<dbReference type="RefSeq" id="XP_062802114.1">
    <property type="nucleotide sequence ID" value="XM_062946066.1"/>
</dbReference>
<gene>
    <name evidence="8" type="ORF">QC764_309520</name>
</gene>
<evidence type="ECO:0000313" key="8">
    <source>
        <dbReference type="EMBL" id="KAK4678644.1"/>
    </source>
</evidence>
<evidence type="ECO:0000256" key="6">
    <source>
        <dbReference type="ARBA" id="ARBA00049877"/>
    </source>
</evidence>
<evidence type="ECO:0000256" key="5">
    <source>
        <dbReference type="ARBA" id="ARBA00023239"/>
    </source>
</evidence>
<dbReference type="EMBL" id="JAFFHC010000003">
    <property type="protein sequence ID" value="KAK4678644.1"/>
    <property type="molecule type" value="Genomic_DNA"/>
</dbReference>
<protein>
    <recommendedName>
        <fullName evidence="3">hydroxymethylglutaryl-CoA lyase</fullName>
        <ecNumber evidence="3">4.1.3.4</ecNumber>
    </recommendedName>
</protein>
<evidence type="ECO:0000256" key="2">
    <source>
        <dbReference type="ARBA" id="ARBA00009405"/>
    </source>
</evidence>
<name>A0ABR0IEG7_9PEZI</name>
<feature type="domain" description="Pyruvate carboxyltransferase" evidence="7">
    <location>
        <begin position="107"/>
        <end position="173"/>
    </location>
</feature>
<dbReference type="InterPro" id="IPR043594">
    <property type="entry name" value="HMGL"/>
</dbReference>
<evidence type="ECO:0000256" key="3">
    <source>
        <dbReference type="ARBA" id="ARBA00012910"/>
    </source>
</evidence>